<dbReference type="InterPro" id="IPR008327">
    <property type="entry name" value="Sig_transdc_resp-reg_antiterm"/>
</dbReference>
<dbReference type="PROSITE" id="PS50921">
    <property type="entry name" value="ANTAR"/>
    <property type="match status" value="1"/>
</dbReference>
<dbReference type="InterPro" id="IPR005561">
    <property type="entry name" value="ANTAR"/>
</dbReference>
<dbReference type="RefSeq" id="WP_085934897.1">
    <property type="nucleotide sequence ID" value="NZ_FUWJ01000003.1"/>
</dbReference>
<dbReference type="Pfam" id="PF00072">
    <property type="entry name" value="Response_reg"/>
    <property type="match status" value="1"/>
</dbReference>
<feature type="domain" description="Response regulatory" evidence="2">
    <location>
        <begin position="6"/>
        <end position="120"/>
    </location>
</feature>
<evidence type="ECO:0000313" key="5">
    <source>
        <dbReference type="Proteomes" id="UP000190092"/>
    </source>
</evidence>
<dbReference type="OrthoDB" id="9795002at2"/>
<accession>A0A1T4QFG0</accession>
<dbReference type="SMART" id="SM00448">
    <property type="entry name" value="REC"/>
    <property type="match status" value="1"/>
</dbReference>
<dbReference type="GO" id="GO:0000160">
    <property type="term" value="P:phosphorelay signal transduction system"/>
    <property type="evidence" value="ECO:0007669"/>
    <property type="project" value="InterPro"/>
</dbReference>
<reference evidence="5" key="1">
    <citation type="submission" date="2017-02" db="EMBL/GenBank/DDBJ databases">
        <authorList>
            <person name="Varghese N."/>
            <person name="Submissions S."/>
        </authorList>
    </citation>
    <scope>NUCLEOTIDE SEQUENCE [LARGE SCALE GENOMIC DNA]</scope>
    <source>
        <strain evidence="5">ATCC 27094</strain>
    </source>
</reference>
<proteinExistence type="predicted"/>
<dbReference type="InterPro" id="IPR011006">
    <property type="entry name" value="CheY-like_superfamily"/>
</dbReference>
<dbReference type="STRING" id="225324.SAMN02745126_03197"/>
<evidence type="ECO:0000256" key="1">
    <source>
        <dbReference type="PROSITE-ProRule" id="PRU00169"/>
    </source>
</evidence>
<dbReference type="SMART" id="SM01012">
    <property type="entry name" value="ANTAR"/>
    <property type="match status" value="1"/>
</dbReference>
<comment type="caution">
    <text evidence="1">Lacks conserved residue(s) required for the propagation of feature annotation.</text>
</comment>
<dbReference type="Proteomes" id="UP000190092">
    <property type="component" value="Unassembled WGS sequence"/>
</dbReference>
<dbReference type="PROSITE" id="PS50110">
    <property type="entry name" value="RESPONSE_REGULATORY"/>
    <property type="match status" value="1"/>
</dbReference>
<feature type="domain" description="ANTAR" evidence="3">
    <location>
        <begin position="126"/>
        <end position="187"/>
    </location>
</feature>
<sequence length="195" mass="21612">MTKTLSVLLIDDNPARAEVVEAGLQAAGYRLLARLEGTQDLTARVRDLSPDVVVVSTDSPSRDAIEDMRRSTEQQPRPIALFVDQSDPATIAAAMEAGVSAYVVKGLAQDRVRSVLDVAVGHFNRYHAMREELERARLTLLERKAIDRAKGLLMEQRGLGEEAAYKLLRKLAMDQNKRIGEVAQELVTYAKVLKK</sequence>
<dbReference type="Pfam" id="PF03861">
    <property type="entry name" value="ANTAR"/>
    <property type="match status" value="1"/>
</dbReference>
<dbReference type="EMBL" id="FUWJ01000003">
    <property type="protein sequence ID" value="SKA02540.1"/>
    <property type="molecule type" value="Genomic_DNA"/>
</dbReference>
<protein>
    <submittedName>
        <fullName evidence="4">Response regulator receiver and ANTAR domain protein</fullName>
    </submittedName>
</protein>
<evidence type="ECO:0000259" key="2">
    <source>
        <dbReference type="PROSITE" id="PS50110"/>
    </source>
</evidence>
<dbReference type="Gene3D" id="3.40.50.2300">
    <property type="match status" value="1"/>
</dbReference>
<dbReference type="SUPFAM" id="SSF52172">
    <property type="entry name" value="CheY-like"/>
    <property type="match status" value="1"/>
</dbReference>
<dbReference type="AlphaFoldDB" id="A0A1T4QFG0"/>
<name>A0A1T4QFG0_9HYPH</name>
<evidence type="ECO:0000259" key="3">
    <source>
        <dbReference type="PROSITE" id="PS50921"/>
    </source>
</evidence>
<dbReference type="Gene3D" id="1.10.10.10">
    <property type="entry name" value="Winged helix-like DNA-binding domain superfamily/Winged helix DNA-binding domain"/>
    <property type="match status" value="1"/>
</dbReference>
<dbReference type="PIRSF" id="PIRSF036382">
    <property type="entry name" value="RR_antiterm"/>
    <property type="match status" value="1"/>
</dbReference>
<evidence type="ECO:0000313" key="4">
    <source>
        <dbReference type="EMBL" id="SKA02540.1"/>
    </source>
</evidence>
<organism evidence="4 5">
    <name type="scientific">Enhydrobacter aerosaccus</name>
    <dbReference type="NCBI Taxonomy" id="225324"/>
    <lineage>
        <taxon>Bacteria</taxon>
        <taxon>Pseudomonadati</taxon>
        <taxon>Pseudomonadota</taxon>
        <taxon>Alphaproteobacteria</taxon>
        <taxon>Hyphomicrobiales</taxon>
        <taxon>Enhydrobacter</taxon>
    </lineage>
</organism>
<dbReference type="InterPro" id="IPR001789">
    <property type="entry name" value="Sig_transdc_resp-reg_receiver"/>
</dbReference>
<keyword evidence="5" id="KW-1185">Reference proteome</keyword>
<dbReference type="PANTHER" id="PTHR43367">
    <property type="match status" value="1"/>
</dbReference>
<gene>
    <name evidence="4" type="ORF">SAMN02745126_03197</name>
</gene>
<dbReference type="GO" id="GO:0003723">
    <property type="term" value="F:RNA binding"/>
    <property type="evidence" value="ECO:0007669"/>
    <property type="project" value="InterPro"/>
</dbReference>
<dbReference type="PANTHER" id="PTHR43367:SF1">
    <property type="entry name" value="TWO-COMPONENT RESPONSE REGULATOR-LIKE APRR6-RELATED"/>
    <property type="match status" value="1"/>
</dbReference>
<dbReference type="InterPro" id="IPR036388">
    <property type="entry name" value="WH-like_DNA-bd_sf"/>
</dbReference>